<organism evidence="10 11">
    <name type="scientific">Vitis vinifera</name>
    <name type="common">Grape</name>
    <dbReference type="NCBI Taxonomy" id="29760"/>
    <lineage>
        <taxon>Eukaryota</taxon>
        <taxon>Viridiplantae</taxon>
        <taxon>Streptophyta</taxon>
        <taxon>Embryophyta</taxon>
        <taxon>Tracheophyta</taxon>
        <taxon>Spermatophyta</taxon>
        <taxon>Magnoliopsida</taxon>
        <taxon>eudicotyledons</taxon>
        <taxon>Gunneridae</taxon>
        <taxon>Pentapetalae</taxon>
        <taxon>rosids</taxon>
        <taxon>Vitales</taxon>
        <taxon>Vitaceae</taxon>
        <taxon>Viteae</taxon>
        <taxon>Vitis</taxon>
    </lineage>
</organism>
<accession>A0A438JK42</accession>
<keyword evidence="3 10" id="KW-0436">Ligase</keyword>
<protein>
    <recommendedName>
        <fullName evidence="2">tryptophan--tRNA ligase</fullName>
        <ecNumber evidence="2">6.1.1.2</ecNumber>
    </recommendedName>
    <alternativeName>
        <fullName evidence="8">Tryptophanyl-tRNA synthetase</fullName>
    </alternativeName>
</protein>
<keyword evidence="4" id="KW-0547">Nucleotide-binding</keyword>
<reference evidence="10 11" key="1">
    <citation type="journal article" date="2018" name="PLoS Genet.">
        <title>Population sequencing reveals clonal diversity and ancestral inbreeding in the grapevine cultivar Chardonnay.</title>
        <authorList>
            <person name="Roach M.J."/>
            <person name="Johnson D.L."/>
            <person name="Bohlmann J."/>
            <person name="van Vuuren H.J."/>
            <person name="Jones S.J."/>
            <person name="Pretorius I.S."/>
            <person name="Schmidt S.A."/>
            <person name="Borneman A.R."/>
        </authorList>
    </citation>
    <scope>NUCLEOTIDE SEQUENCE [LARGE SCALE GENOMIC DNA]</scope>
    <source>
        <strain evidence="11">cv. Chardonnay</strain>
        <tissue evidence="10">Leaf</tissue>
    </source>
</reference>
<evidence type="ECO:0000313" key="10">
    <source>
        <dbReference type="EMBL" id="RVX09307.1"/>
    </source>
</evidence>
<evidence type="ECO:0000256" key="4">
    <source>
        <dbReference type="ARBA" id="ARBA00022741"/>
    </source>
</evidence>
<dbReference type="FunFam" id="1.10.240.10:FF:000007">
    <property type="entry name" value="Tryptophan--tRNA ligase"/>
    <property type="match status" value="1"/>
</dbReference>
<proteinExistence type="inferred from homology"/>
<dbReference type="Gene3D" id="1.10.240.10">
    <property type="entry name" value="Tyrosyl-Transfer RNA Synthetase"/>
    <property type="match status" value="1"/>
</dbReference>
<comment type="catalytic activity">
    <reaction evidence="9">
        <text>tRNA(Trp) + L-tryptophan + ATP = L-tryptophyl-tRNA(Trp) + AMP + diphosphate + H(+)</text>
        <dbReference type="Rhea" id="RHEA:24080"/>
        <dbReference type="Rhea" id="RHEA-COMP:9671"/>
        <dbReference type="Rhea" id="RHEA-COMP:9705"/>
        <dbReference type="ChEBI" id="CHEBI:15378"/>
        <dbReference type="ChEBI" id="CHEBI:30616"/>
        <dbReference type="ChEBI" id="CHEBI:33019"/>
        <dbReference type="ChEBI" id="CHEBI:57912"/>
        <dbReference type="ChEBI" id="CHEBI:78442"/>
        <dbReference type="ChEBI" id="CHEBI:78535"/>
        <dbReference type="ChEBI" id="CHEBI:456215"/>
        <dbReference type="EC" id="6.1.1.2"/>
    </reaction>
</comment>
<evidence type="ECO:0000256" key="8">
    <source>
        <dbReference type="ARBA" id="ARBA00030268"/>
    </source>
</evidence>
<evidence type="ECO:0000256" key="3">
    <source>
        <dbReference type="ARBA" id="ARBA00022598"/>
    </source>
</evidence>
<evidence type="ECO:0000313" key="11">
    <source>
        <dbReference type="Proteomes" id="UP000288805"/>
    </source>
</evidence>
<dbReference type="Proteomes" id="UP000288805">
    <property type="component" value="Unassembled WGS sequence"/>
</dbReference>
<evidence type="ECO:0000256" key="5">
    <source>
        <dbReference type="ARBA" id="ARBA00022840"/>
    </source>
</evidence>
<comment type="similarity">
    <text evidence="1">Belongs to the class-I aminoacyl-tRNA synthetase family.</text>
</comment>
<dbReference type="PANTHER" id="PTHR10055">
    <property type="entry name" value="TRYPTOPHANYL-TRNA SYNTHETASE"/>
    <property type="match status" value="1"/>
</dbReference>
<dbReference type="PANTHER" id="PTHR10055:SF1">
    <property type="entry name" value="TRYPTOPHAN--TRNA LIGASE, CYTOPLASMIC"/>
    <property type="match status" value="1"/>
</dbReference>
<gene>
    <name evidence="10" type="primary">VvCHDp000543_3</name>
    <name evidence="10" type="ORF">CK203_015331</name>
</gene>
<dbReference type="EMBL" id="QGNW01000038">
    <property type="protein sequence ID" value="RVX09307.1"/>
    <property type="molecule type" value="Genomic_DNA"/>
</dbReference>
<evidence type="ECO:0000256" key="2">
    <source>
        <dbReference type="ARBA" id="ARBA00013161"/>
    </source>
</evidence>
<evidence type="ECO:0000256" key="7">
    <source>
        <dbReference type="ARBA" id="ARBA00023146"/>
    </source>
</evidence>
<dbReference type="EC" id="6.1.1.2" evidence="2"/>
<evidence type="ECO:0000256" key="1">
    <source>
        <dbReference type="ARBA" id="ARBA00005594"/>
    </source>
</evidence>
<keyword evidence="5" id="KW-0067">ATP-binding</keyword>
<dbReference type="GO" id="GO:0006412">
    <property type="term" value="P:translation"/>
    <property type="evidence" value="ECO:0007669"/>
    <property type="project" value="UniProtKB-KW"/>
</dbReference>
<evidence type="ECO:0000256" key="6">
    <source>
        <dbReference type="ARBA" id="ARBA00022917"/>
    </source>
</evidence>
<dbReference type="AlphaFoldDB" id="A0A438JK42"/>
<dbReference type="SUPFAM" id="SSF52374">
    <property type="entry name" value="Nucleotidylyl transferase"/>
    <property type="match status" value="1"/>
</dbReference>
<comment type="caution">
    <text evidence="10">The sequence shown here is derived from an EMBL/GenBank/DDBJ whole genome shotgun (WGS) entry which is preliminary data.</text>
</comment>
<dbReference type="GO" id="GO:0004830">
    <property type="term" value="F:tryptophan-tRNA ligase activity"/>
    <property type="evidence" value="ECO:0007669"/>
    <property type="project" value="UniProtKB-EC"/>
</dbReference>
<sequence>MVLLWAKSIRRFGEQVLCVCFGVWKARNIITFDDEINKYAFSGGRDSIENHRKYGANLEVDIPIKYLGFFLEDDAELEYIRTEYGAGRMLTGDVKKRLIEVLTELVERHRRARAAVTDEVSFMPYFILFYFLMDRGIK</sequence>
<keyword evidence="7" id="KW-0030">Aminoacyl-tRNA synthetase</keyword>
<dbReference type="GO" id="GO:0005524">
    <property type="term" value="F:ATP binding"/>
    <property type="evidence" value="ECO:0007669"/>
    <property type="project" value="UniProtKB-KW"/>
</dbReference>
<keyword evidence="6" id="KW-0648">Protein biosynthesis</keyword>
<name>A0A438JK42_VITVI</name>
<evidence type="ECO:0000256" key="9">
    <source>
        <dbReference type="ARBA" id="ARBA00049929"/>
    </source>
</evidence>